<organism evidence="1 2">
    <name type="scientific">Tanacetum coccineum</name>
    <dbReference type="NCBI Taxonomy" id="301880"/>
    <lineage>
        <taxon>Eukaryota</taxon>
        <taxon>Viridiplantae</taxon>
        <taxon>Streptophyta</taxon>
        <taxon>Embryophyta</taxon>
        <taxon>Tracheophyta</taxon>
        <taxon>Spermatophyta</taxon>
        <taxon>Magnoliopsida</taxon>
        <taxon>eudicotyledons</taxon>
        <taxon>Gunneridae</taxon>
        <taxon>Pentapetalae</taxon>
        <taxon>asterids</taxon>
        <taxon>campanulids</taxon>
        <taxon>Asterales</taxon>
        <taxon>Asteraceae</taxon>
        <taxon>Asteroideae</taxon>
        <taxon>Anthemideae</taxon>
        <taxon>Anthemidinae</taxon>
        <taxon>Tanacetum</taxon>
    </lineage>
</organism>
<comment type="caution">
    <text evidence="1">The sequence shown here is derived from an EMBL/GenBank/DDBJ whole genome shotgun (WGS) entry which is preliminary data.</text>
</comment>
<name>A0ABQ5G2Y8_9ASTR</name>
<proteinExistence type="predicted"/>
<evidence type="ECO:0000313" key="1">
    <source>
        <dbReference type="EMBL" id="GJT69977.1"/>
    </source>
</evidence>
<reference evidence="1" key="2">
    <citation type="submission" date="2022-01" db="EMBL/GenBank/DDBJ databases">
        <authorList>
            <person name="Yamashiro T."/>
            <person name="Shiraishi A."/>
            <person name="Satake H."/>
            <person name="Nakayama K."/>
        </authorList>
    </citation>
    <scope>NUCLEOTIDE SEQUENCE</scope>
</reference>
<reference evidence="1" key="1">
    <citation type="journal article" date="2022" name="Int. J. Mol. Sci.">
        <title>Draft Genome of Tanacetum Coccineum: Genomic Comparison of Closely Related Tanacetum-Family Plants.</title>
        <authorList>
            <person name="Yamashiro T."/>
            <person name="Shiraishi A."/>
            <person name="Nakayama K."/>
            <person name="Satake H."/>
        </authorList>
    </citation>
    <scope>NUCLEOTIDE SEQUENCE</scope>
</reference>
<dbReference type="Proteomes" id="UP001151760">
    <property type="component" value="Unassembled WGS sequence"/>
</dbReference>
<gene>
    <name evidence="1" type="ORF">Tco_1029263</name>
</gene>
<evidence type="ECO:0000313" key="2">
    <source>
        <dbReference type="Proteomes" id="UP001151760"/>
    </source>
</evidence>
<sequence>MYRRFWRGGIVRLLKFIPRLHLNNAVVKKEVVQDKGKSVANLHYGAFCKLKEKNTDGVMGSGYLPMKDMFVVHIEHGETTERGFKRFGVAGLDDWERFHTIDLRSICGRVFEDRMDMEVSVALQTRRLIVVNTNVRDGVSCPFLCDFSWSIRKHMPSDLKCRSEDQDVVRLEDDGIHSLEQPLFEFADTYKGAYSDNTNVRDGVCPFYCYFDGYQEFGFVPLRVAILGPFILLNLEIQAFAQQLGDDDVGMYH</sequence>
<protein>
    <submittedName>
        <fullName evidence="1">Uncharacterized protein</fullName>
    </submittedName>
</protein>
<dbReference type="EMBL" id="BQNB010018036">
    <property type="protein sequence ID" value="GJT69977.1"/>
    <property type="molecule type" value="Genomic_DNA"/>
</dbReference>
<keyword evidence="2" id="KW-1185">Reference proteome</keyword>
<accession>A0ABQ5G2Y8</accession>